<evidence type="ECO:0000313" key="7">
    <source>
        <dbReference type="Proteomes" id="UP000185674"/>
    </source>
</evidence>
<dbReference type="InterPro" id="IPR000160">
    <property type="entry name" value="GGDEF_dom"/>
</dbReference>
<feature type="transmembrane region" description="Helical" evidence="4">
    <location>
        <begin position="154"/>
        <end position="173"/>
    </location>
</feature>
<dbReference type="STRING" id="487316.BEN76_03445"/>
<dbReference type="EMBL" id="CP016896">
    <property type="protein sequence ID" value="APV35122.1"/>
    <property type="molecule type" value="Genomic_DNA"/>
</dbReference>
<dbReference type="SMART" id="SM00267">
    <property type="entry name" value="GGDEF"/>
    <property type="match status" value="1"/>
</dbReference>
<protein>
    <recommendedName>
        <fullName evidence="2">diguanylate cyclase</fullName>
        <ecNumber evidence="2">2.7.7.65</ecNumber>
    </recommendedName>
</protein>
<feature type="transmembrane region" description="Helical" evidence="4">
    <location>
        <begin position="89"/>
        <end position="111"/>
    </location>
</feature>
<dbReference type="NCBIfam" id="TIGR00254">
    <property type="entry name" value="GGDEF"/>
    <property type="match status" value="1"/>
</dbReference>
<dbReference type="RefSeq" id="WP_076032256.1">
    <property type="nucleotide sequence ID" value="NZ_BKCR01000017.1"/>
</dbReference>
<evidence type="ECO:0000313" key="6">
    <source>
        <dbReference type="EMBL" id="APV35122.1"/>
    </source>
</evidence>
<feature type="domain" description="GGDEF" evidence="5">
    <location>
        <begin position="221"/>
        <end position="350"/>
    </location>
</feature>
<dbReference type="KEGG" id="asol:BEN76_03445"/>
<evidence type="ECO:0000256" key="1">
    <source>
        <dbReference type="ARBA" id="ARBA00001946"/>
    </source>
</evidence>
<dbReference type="PANTHER" id="PTHR45138:SF9">
    <property type="entry name" value="DIGUANYLATE CYCLASE DGCM-RELATED"/>
    <property type="match status" value="1"/>
</dbReference>
<dbReference type="PANTHER" id="PTHR45138">
    <property type="entry name" value="REGULATORY COMPONENTS OF SENSORY TRANSDUCTION SYSTEM"/>
    <property type="match status" value="1"/>
</dbReference>
<dbReference type="InterPro" id="IPR050469">
    <property type="entry name" value="Diguanylate_Cyclase"/>
</dbReference>
<feature type="transmembrane region" description="Helical" evidence="4">
    <location>
        <begin position="50"/>
        <end position="69"/>
    </location>
</feature>
<dbReference type="Gene3D" id="3.30.70.270">
    <property type="match status" value="1"/>
</dbReference>
<keyword evidence="4" id="KW-0472">Membrane</keyword>
<keyword evidence="4" id="KW-0812">Transmembrane</keyword>
<accession>A0A1P8EG03</accession>
<dbReference type="Proteomes" id="UP000185674">
    <property type="component" value="Chromosome"/>
</dbReference>
<evidence type="ECO:0000259" key="5">
    <source>
        <dbReference type="PROSITE" id="PS50887"/>
    </source>
</evidence>
<proteinExistence type="predicted"/>
<dbReference type="InterPro" id="IPR029787">
    <property type="entry name" value="Nucleotide_cyclase"/>
</dbReference>
<dbReference type="FunFam" id="3.30.70.270:FF:000001">
    <property type="entry name" value="Diguanylate cyclase domain protein"/>
    <property type="match status" value="1"/>
</dbReference>
<dbReference type="eggNOG" id="COG3706">
    <property type="taxonomic scope" value="Bacteria"/>
</dbReference>
<dbReference type="GO" id="GO:0005886">
    <property type="term" value="C:plasma membrane"/>
    <property type="evidence" value="ECO:0007669"/>
    <property type="project" value="TreeGrafter"/>
</dbReference>
<dbReference type="InterPro" id="IPR007894">
    <property type="entry name" value="MASE2"/>
</dbReference>
<dbReference type="GO" id="GO:0043709">
    <property type="term" value="P:cell adhesion involved in single-species biofilm formation"/>
    <property type="evidence" value="ECO:0007669"/>
    <property type="project" value="TreeGrafter"/>
</dbReference>
<dbReference type="CDD" id="cd01949">
    <property type="entry name" value="GGDEF"/>
    <property type="match status" value="1"/>
</dbReference>
<organism evidence="6 7">
    <name type="scientific">Acinetobacter soli</name>
    <dbReference type="NCBI Taxonomy" id="487316"/>
    <lineage>
        <taxon>Bacteria</taxon>
        <taxon>Pseudomonadati</taxon>
        <taxon>Pseudomonadota</taxon>
        <taxon>Gammaproteobacteria</taxon>
        <taxon>Moraxellales</taxon>
        <taxon>Moraxellaceae</taxon>
        <taxon>Acinetobacter</taxon>
    </lineage>
</organism>
<feature type="transmembrane region" description="Helical" evidence="4">
    <location>
        <begin position="123"/>
        <end position="142"/>
    </location>
</feature>
<dbReference type="PROSITE" id="PS50887">
    <property type="entry name" value="GGDEF"/>
    <property type="match status" value="1"/>
</dbReference>
<feature type="transmembrane region" description="Helical" evidence="4">
    <location>
        <begin position="20"/>
        <end position="43"/>
    </location>
</feature>
<evidence type="ECO:0000256" key="4">
    <source>
        <dbReference type="SAM" id="Phobius"/>
    </source>
</evidence>
<reference evidence="6 7" key="1">
    <citation type="submission" date="2016-08" db="EMBL/GenBank/DDBJ databases">
        <title>Complete genome sequence of Acinetobacter baylyi strain GFJ2.</title>
        <authorList>
            <person name="Tabata M."/>
            <person name="Kuboki S."/>
            <person name="Gibu N."/>
            <person name="Kinouchi Y."/>
            <person name="Vangnai A."/>
            <person name="Kasai D."/>
            <person name="Fukuda M."/>
        </authorList>
    </citation>
    <scope>NUCLEOTIDE SEQUENCE [LARGE SCALE GENOMIC DNA]</scope>
    <source>
        <strain evidence="6 7">GFJ2</strain>
    </source>
</reference>
<keyword evidence="4" id="KW-1133">Transmembrane helix</keyword>
<dbReference type="InterPro" id="IPR043128">
    <property type="entry name" value="Rev_trsase/Diguanyl_cyclase"/>
</dbReference>
<sequence>MPYIKTDNTILMTRRKRYVFRIFVMRQVGSLLCFMSIASVLYFLNYQYEFYVLLAFNALIWPLTAYVIAMNSSNVVRSTNISLIIDGALGGFWIAMMQLSPFPSLILLAILISDRYAAGGWKILRPSLIALFITLIMVWGLAGFKLNLALSPQMVWWSLPLATIYLMSLSVLTRNLAIQLIDKNHEYERIALIDPRLQIPNRRLFEQRLATTFAQTQNSSVTAHLLLLDVDYFKHINDNYGHDEGDYFLSQMSDLLRQMSGPEDTPARFGGDELAIIVMNRSDEDVIQLAQNIQSAVQQIRLSTDSAFFTTVSIGIASSESAQSVSDWFGVADKALYLVKRHGRNGIQLF</sequence>
<dbReference type="AlphaFoldDB" id="A0A1P8EG03"/>
<dbReference type="Pfam" id="PF05230">
    <property type="entry name" value="MASE2"/>
    <property type="match status" value="1"/>
</dbReference>
<dbReference type="EC" id="2.7.7.65" evidence="2"/>
<gene>
    <name evidence="6" type="ORF">BEN76_03445</name>
</gene>
<comment type="catalytic activity">
    <reaction evidence="3">
        <text>2 GTP = 3',3'-c-di-GMP + 2 diphosphate</text>
        <dbReference type="Rhea" id="RHEA:24898"/>
        <dbReference type="ChEBI" id="CHEBI:33019"/>
        <dbReference type="ChEBI" id="CHEBI:37565"/>
        <dbReference type="ChEBI" id="CHEBI:58805"/>
        <dbReference type="EC" id="2.7.7.65"/>
    </reaction>
</comment>
<dbReference type="GO" id="GO:1902201">
    <property type="term" value="P:negative regulation of bacterial-type flagellum-dependent cell motility"/>
    <property type="evidence" value="ECO:0007669"/>
    <property type="project" value="TreeGrafter"/>
</dbReference>
<dbReference type="SUPFAM" id="SSF55073">
    <property type="entry name" value="Nucleotide cyclase"/>
    <property type="match status" value="1"/>
</dbReference>
<comment type="cofactor">
    <cofactor evidence="1">
        <name>Mg(2+)</name>
        <dbReference type="ChEBI" id="CHEBI:18420"/>
    </cofactor>
</comment>
<evidence type="ECO:0000256" key="2">
    <source>
        <dbReference type="ARBA" id="ARBA00012528"/>
    </source>
</evidence>
<dbReference type="Pfam" id="PF00990">
    <property type="entry name" value="GGDEF"/>
    <property type="match status" value="1"/>
</dbReference>
<dbReference type="GO" id="GO:0052621">
    <property type="term" value="F:diguanylate cyclase activity"/>
    <property type="evidence" value="ECO:0007669"/>
    <property type="project" value="UniProtKB-EC"/>
</dbReference>
<name>A0A1P8EG03_9GAMM</name>
<evidence type="ECO:0000256" key="3">
    <source>
        <dbReference type="ARBA" id="ARBA00034247"/>
    </source>
</evidence>